<dbReference type="RefSeq" id="XP_001316121.1">
    <property type="nucleotide sequence ID" value="XM_001316086.1"/>
</dbReference>
<dbReference type="InParanoid" id="A2ETU3"/>
<sequence>MCPNVLPEIRKFADIESDINAIRIFLNPTSDEIVESLDHDLIDSRTPLSEVNNRDIGIFDNFFYSLHNQQYEQRDDINPYDENLKLDEISPKIDPPNSNYQGISPFPSMPSPDQVENPIFMYQLENGEYVALRHPLPPEINVDIAVMQYRENRRMRNNHRGFLRRMMTPRFRIQHHDDSKMWPHDLGYYALVTIIPILGIPLYFLLKKSRPKLAGRILNYMMAVFVIVGSILLLIL</sequence>
<keyword evidence="1" id="KW-1133">Transmembrane helix</keyword>
<accession>A2ETU3</accession>
<feature type="transmembrane region" description="Helical" evidence="1">
    <location>
        <begin position="186"/>
        <end position="205"/>
    </location>
</feature>
<keyword evidence="1" id="KW-0812">Transmembrane</keyword>
<dbReference type="KEGG" id="tva:4761747"/>
<dbReference type="SMR" id="A2ETU3"/>
<proteinExistence type="predicted"/>
<dbReference type="VEuPathDB" id="TrichDB:TVAGG3_0892570"/>
<reference evidence="2" key="2">
    <citation type="journal article" date="2007" name="Science">
        <title>Draft genome sequence of the sexually transmitted pathogen Trichomonas vaginalis.</title>
        <authorList>
            <person name="Carlton J.M."/>
            <person name="Hirt R.P."/>
            <person name="Silva J.C."/>
            <person name="Delcher A.L."/>
            <person name="Schatz M."/>
            <person name="Zhao Q."/>
            <person name="Wortman J.R."/>
            <person name="Bidwell S.L."/>
            <person name="Alsmark U.C.M."/>
            <person name="Besteiro S."/>
            <person name="Sicheritz-Ponten T."/>
            <person name="Noel C.J."/>
            <person name="Dacks J.B."/>
            <person name="Foster P.G."/>
            <person name="Simillion C."/>
            <person name="Van de Peer Y."/>
            <person name="Miranda-Saavedra D."/>
            <person name="Barton G.J."/>
            <person name="Westrop G.D."/>
            <person name="Mueller S."/>
            <person name="Dessi D."/>
            <person name="Fiori P.L."/>
            <person name="Ren Q."/>
            <person name="Paulsen I."/>
            <person name="Zhang H."/>
            <person name="Bastida-Corcuera F.D."/>
            <person name="Simoes-Barbosa A."/>
            <person name="Brown M.T."/>
            <person name="Hayes R.D."/>
            <person name="Mukherjee M."/>
            <person name="Okumura C.Y."/>
            <person name="Schneider R."/>
            <person name="Smith A.J."/>
            <person name="Vanacova S."/>
            <person name="Villalvazo M."/>
            <person name="Haas B.J."/>
            <person name="Pertea M."/>
            <person name="Feldblyum T.V."/>
            <person name="Utterback T.R."/>
            <person name="Shu C.L."/>
            <person name="Osoegawa K."/>
            <person name="de Jong P.J."/>
            <person name="Hrdy I."/>
            <person name="Horvathova L."/>
            <person name="Zubacova Z."/>
            <person name="Dolezal P."/>
            <person name="Malik S.B."/>
            <person name="Logsdon J.M. Jr."/>
            <person name="Henze K."/>
            <person name="Gupta A."/>
            <person name="Wang C.C."/>
            <person name="Dunne R.L."/>
            <person name="Upcroft J.A."/>
            <person name="Upcroft P."/>
            <person name="White O."/>
            <person name="Salzberg S.L."/>
            <person name="Tang P."/>
            <person name="Chiu C.-H."/>
            <person name="Lee Y.-S."/>
            <person name="Embley T.M."/>
            <person name="Coombs G.H."/>
            <person name="Mottram J.C."/>
            <person name="Tachezy J."/>
            <person name="Fraser-Liggett C.M."/>
            <person name="Johnson P.J."/>
        </authorList>
    </citation>
    <scope>NUCLEOTIDE SEQUENCE [LARGE SCALE GENOMIC DNA]</scope>
    <source>
        <strain evidence="2">G3</strain>
    </source>
</reference>
<gene>
    <name evidence="2" type="ORF">TVAG_191970</name>
</gene>
<feature type="transmembrane region" description="Helical" evidence="1">
    <location>
        <begin position="217"/>
        <end position="235"/>
    </location>
</feature>
<evidence type="ECO:0000313" key="2">
    <source>
        <dbReference type="EMBL" id="EAY03898.1"/>
    </source>
</evidence>
<reference evidence="2" key="1">
    <citation type="submission" date="2006-10" db="EMBL/GenBank/DDBJ databases">
        <authorList>
            <person name="Amadeo P."/>
            <person name="Zhao Q."/>
            <person name="Wortman J."/>
            <person name="Fraser-Liggett C."/>
            <person name="Carlton J."/>
        </authorList>
    </citation>
    <scope>NUCLEOTIDE SEQUENCE</scope>
    <source>
        <strain evidence="2">G3</strain>
    </source>
</reference>
<keyword evidence="1" id="KW-0472">Membrane</keyword>
<evidence type="ECO:0000256" key="1">
    <source>
        <dbReference type="SAM" id="Phobius"/>
    </source>
</evidence>
<name>A2ETU3_TRIV3</name>
<protein>
    <submittedName>
        <fullName evidence="2">Uncharacterized protein</fullName>
    </submittedName>
</protein>
<dbReference type="VEuPathDB" id="TrichDB:TVAG_191970"/>
<dbReference type="Proteomes" id="UP000001542">
    <property type="component" value="Unassembled WGS sequence"/>
</dbReference>
<organism evidence="2 3">
    <name type="scientific">Trichomonas vaginalis (strain ATCC PRA-98 / G3)</name>
    <dbReference type="NCBI Taxonomy" id="412133"/>
    <lineage>
        <taxon>Eukaryota</taxon>
        <taxon>Metamonada</taxon>
        <taxon>Parabasalia</taxon>
        <taxon>Trichomonadida</taxon>
        <taxon>Trichomonadidae</taxon>
        <taxon>Trichomonas</taxon>
    </lineage>
</organism>
<evidence type="ECO:0000313" key="3">
    <source>
        <dbReference type="Proteomes" id="UP000001542"/>
    </source>
</evidence>
<keyword evidence="3" id="KW-1185">Reference proteome</keyword>
<dbReference type="EMBL" id="DS113490">
    <property type="protein sequence ID" value="EAY03898.1"/>
    <property type="molecule type" value="Genomic_DNA"/>
</dbReference>
<dbReference type="AlphaFoldDB" id="A2ETU3"/>